<dbReference type="GO" id="GO:0005525">
    <property type="term" value="F:GTP binding"/>
    <property type="evidence" value="ECO:0007669"/>
    <property type="project" value="UniProtKB-UniRule"/>
</dbReference>
<dbReference type="GO" id="GO:0044781">
    <property type="term" value="P:bacterial-type flagellum organization"/>
    <property type="evidence" value="ECO:0007669"/>
    <property type="project" value="UniProtKB-UniRule"/>
</dbReference>
<dbReference type="FunFam" id="3.40.50.300:FF:000695">
    <property type="entry name" value="Flagellar biosynthesis regulator FlhF"/>
    <property type="match status" value="1"/>
</dbReference>
<feature type="domain" description="AAA+ ATPase" evidence="14">
    <location>
        <begin position="169"/>
        <end position="317"/>
    </location>
</feature>
<proteinExistence type="inferred from homology"/>
<keyword evidence="10" id="KW-0472">Membrane</keyword>
<evidence type="ECO:0000256" key="13">
    <source>
        <dbReference type="NCBIfam" id="TIGR03499"/>
    </source>
</evidence>
<keyword evidence="6" id="KW-0547">Nucleotide-binding</keyword>
<dbReference type="GO" id="GO:0005047">
    <property type="term" value="F:signal recognition particle binding"/>
    <property type="evidence" value="ECO:0007669"/>
    <property type="project" value="TreeGrafter"/>
</dbReference>
<keyword evidence="7" id="KW-1005">Bacterial flagellum biogenesis</keyword>
<protein>
    <recommendedName>
        <fullName evidence="3 13">Flagellar biosynthesis protein FlhF</fullName>
    </recommendedName>
</protein>
<comment type="subcellular location">
    <subcellularLocation>
        <location evidence="1">Cell membrane</location>
        <topology evidence="1">Peripheral membrane protein</topology>
        <orientation evidence="1">Cytoplasmic side</orientation>
    </subcellularLocation>
</comment>
<evidence type="ECO:0000256" key="2">
    <source>
        <dbReference type="ARBA" id="ARBA00008531"/>
    </source>
</evidence>
<dbReference type="Pfam" id="PF00448">
    <property type="entry name" value="SRP54"/>
    <property type="match status" value="1"/>
</dbReference>
<dbReference type="InterPro" id="IPR020006">
    <property type="entry name" value="FlhF"/>
</dbReference>
<keyword evidence="16" id="KW-0966">Cell projection</keyword>
<dbReference type="GO" id="GO:0015031">
    <property type="term" value="P:protein transport"/>
    <property type="evidence" value="ECO:0007669"/>
    <property type="project" value="UniProtKB-KW"/>
</dbReference>
<evidence type="ECO:0000256" key="7">
    <source>
        <dbReference type="ARBA" id="ARBA00022795"/>
    </source>
</evidence>
<feature type="domain" description="SRP54-type proteins GTP-binding" evidence="15">
    <location>
        <begin position="170"/>
        <end position="363"/>
    </location>
</feature>
<dbReference type="InterPro" id="IPR000897">
    <property type="entry name" value="SRP54_GTPase_dom"/>
</dbReference>
<dbReference type="EMBL" id="DPVV01000552">
    <property type="protein sequence ID" value="HCL04062.1"/>
    <property type="molecule type" value="Genomic_DNA"/>
</dbReference>
<dbReference type="AlphaFoldDB" id="A0A3D2XAA9"/>
<evidence type="ECO:0000256" key="6">
    <source>
        <dbReference type="ARBA" id="ARBA00022741"/>
    </source>
</evidence>
<name>A0A3D2XAA9_9FIRM</name>
<dbReference type="SMART" id="SM00962">
    <property type="entry name" value="SRP54"/>
    <property type="match status" value="1"/>
</dbReference>
<evidence type="ECO:0000256" key="4">
    <source>
        <dbReference type="ARBA" id="ARBA00022448"/>
    </source>
</evidence>
<dbReference type="GO" id="GO:0006614">
    <property type="term" value="P:SRP-dependent cotranslational protein targeting to membrane"/>
    <property type="evidence" value="ECO:0007669"/>
    <property type="project" value="UniProtKB-UniRule"/>
</dbReference>
<evidence type="ECO:0000256" key="1">
    <source>
        <dbReference type="ARBA" id="ARBA00004413"/>
    </source>
</evidence>
<evidence type="ECO:0000256" key="5">
    <source>
        <dbReference type="ARBA" id="ARBA00022475"/>
    </source>
</evidence>
<evidence type="ECO:0000256" key="9">
    <source>
        <dbReference type="ARBA" id="ARBA00023134"/>
    </source>
</evidence>
<keyword evidence="16" id="KW-0969">Cilium</keyword>
<dbReference type="Proteomes" id="UP000262969">
    <property type="component" value="Unassembled WGS sequence"/>
</dbReference>
<evidence type="ECO:0000313" key="16">
    <source>
        <dbReference type="EMBL" id="HCL04062.1"/>
    </source>
</evidence>
<dbReference type="PANTHER" id="PTHR43134:SF3">
    <property type="entry name" value="FLAGELLAR BIOSYNTHESIS PROTEIN FLHF"/>
    <property type="match status" value="1"/>
</dbReference>
<dbReference type="GO" id="GO:0005886">
    <property type="term" value="C:plasma membrane"/>
    <property type="evidence" value="ECO:0007669"/>
    <property type="project" value="UniProtKB-SubCell"/>
</dbReference>
<dbReference type="Gene3D" id="1.20.120.1380">
    <property type="entry name" value="Flagellar FlhF biosynthesis protein, N domain"/>
    <property type="match status" value="1"/>
</dbReference>
<evidence type="ECO:0000313" key="17">
    <source>
        <dbReference type="Proteomes" id="UP000262969"/>
    </source>
</evidence>
<evidence type="ECO:0000259" key="15">
    <source>
        <dbReference type="SMART" id="SM00962"/>
    </source>
</evidence>
<evidence type="ECO:0000259" key="14">
    <source>
        <dbReference type="SMART" id="SM00382"/>
    </source>
</evidence>
<dbReference type="Gene3D" id="3.40.50.300">
    <property type="entry name" value="P-loop containing nucleotide triphosphate hydrolases"/>
    <property type="match status" value="1"/>
</dbReference>
<evidence type="ECO:0000256" key="8">
    <source>
        <dbReference type="ARBA" id="ARBA00022927"/>
    </source>
</evidence>
<dbReference type="PANTHER" id="PTHR43134">
    <property type="entry name" value="SIGNAL RECOGNITION PARTICLE RECEPTOR SUBUNIT ALPHA"/>
    <property type="match status" value="1"/>
</dbReference>
<dbReference type="InterPro" id="IPR003593">
    <property type="entry name" value="AAA+_ATPase"/>
</dbReference>
<keyword evidence="4" id="KW-0813">Transport</keyword>
<evidence type="ECO:0000256" key="11">
    <source>
        <dbReference type="ARBA" id="ARBA00023225"/>
    </source>
</evidence>
<accession>A0A3D2XAA9</accession>
<dbReference type="NCBIfam" id="TIGR03499">
    <property type="entry name" value="FlhF"/>
    <property type="match status" value="1"/>
</dbReference>
<dbReference type="SMART" id="SM00382">
    <property type="entry name" value="AAA"/>
    <property type="match status" value="1"/>
</dbReference>
<dbReference type="CDD" id="cd17873">
    <property type="entry name" value="FlhF"/>
    <property type="match status" value="1"/>
</dbReference>
<dbReference type="InterPro" id="IPR047040">
    <property type="entry name" value="FlhF__GTPase_dom"/>
</dbReference>
<evidence type="ECO:0000256" key="12">
    <source>
        <dbReference type="ARBA" id="ARBA00025337"/>
    </source>
</evidence>
<keyword evidence="9" id="KW-0342">GTP-binding</keyword>
<dbReference type="SUPFAM" id="SSF52540">
    <property type="entry name" value="P-loop containing nucleoside triphosphate hydrolases"/>
    <property type="match status" value="1"/>
</dbReference>
<keyword evidence="5" id="KW-1003">Cell membrane</keyword>
<dbReference type="InterPro" id="IPR027417">
    <property type="entry name" value="P-loop_NTPase"/>
</dbReference>
<gene>
    <name evidence="16" type="primary">flhF</name>
    <name evidence="16" type="ORF">DHW61_16915</name>
</gene>
<feature type="non-terminal residue" evidence="16">
    <location>
        <position position="1"/>
    </location>
</feature>
<keyword evidence="8" id="KW-0653">Protein transport</keyword>
<comment type="function">
    <text evidence="12">Necessary for flagellar biosynthesis. May be involved in translocation of the flagellum.</text>
</comment>
<keyword evidence="11" id="KW-1006">Bacterial flagellum protein export</keyword>
<reference evidence="16 17" key="1">
    <citation type="journal article" date="2018" name="Nat. Biotechnol.">
        <title>A standardized bacterial taxonomy based on genome phylogeny substantially revises the tree of life.</title>
        <authorList>
            <person name="Parks D.H."/>
            <person name="Chuvochina M."/>
            <person name="Waite D.W."/>
            <person name="Rinke C."/>
            <person name="Skarshewski A."/>
            <person name="Chaumeil P.A."/>
            <person name="Hugenholtz P."/>
        </authorList>
    </citation>
    <scope>NUCLEOTIDE SEQUENCE [LARGE SCALE GENOMIC DNA]</scope>
    <source>
        <strain evidence="16">UBA11728</strain>
    </source>
</reference>
<organism evidence="16 17">
    <name type="scientific">Lachnoclostridium phytofermentans</name>
    <dbReference type="NCBI Taxonomy" id="66219"/>
    <lineage>
        <taxon>Bacteria</taxon>
        <taxon>Bacillati</taxon>
        <taxon>Bacillota</taxon>
        <taxon>Clostridia</taxon>
        <taxon>Lachnospirales</taxon>
        <taxon>Lachnospiraceae</taxon>
    </lineage>
</organism>
<keyword evidence="16" id="KW-0282">Flagellum</keyword>
<comment type="similarity">
    <text evidence="2">Belongs to the GTP-binding SRP family.</text>
</comment>
<sequence length="366" mass="41478">IYKLFRKPLVEVTAAIDEVQAQNDGANHSNDNIRNTPQFDSSFNRGFHVTQAKEELGLVKEPSAIEEKLNNLQNMLEEQLIKTVKHEEKVEVKEKRKVEEKSSNLSCVQLVYNQLMSHDIDEKYANQIIAEIEPTLKKDTTIDSILGSFYQKIILKLGQPKTIDYSGGKPKFIYFIGPTGVGKTTTIAKIASSYKVGKQAKIALITSDTYRIAAVEQLRTYADILDVPLRVIYSETEMGEAIDEFKDYDLVLIDTAGRSHKSKEQRDDIDKLVHIVPEEDREVYLVLSATTKYKDLVRIAETYSDIVNYRLIFTKLDETIGIGNIFNIRMYTNAPLSYATFGQNVPDDIEKIDAQNIARQLLGGNE</sequence>
<evidence type="ECO:0000256" key="10">
    <source>
        <dbReference type="ARBA" id="ARBA00023136"/>
    </source>
</evidence>
<comment type="caution">
    <text evidence="16">The sequence shown here is derived from an EMBL/GenBank/DDBJ whole genome shotgun (WGS) entry which is preliminary data.</text>
</comment>
<dbReference type="GO" id="GO:0003924">
    <property type="term" value="F:GTPase activity"/>
    <property type="evidence" value="ECO:0007669"/>
    <property type="project" value="UniProtKB-UniRule"/>
</dbReference>
<evidence type="ECO:0000256" key="3">
    <source>
        <dbReference type="ARBA" id="ARBA00014919"/>
    </source>
</evidence>